<evidence type="ECO:0008006" key="4">
    <source>
        <dbReference type="Google" id="ProtNLM"/>
    </source>
</evidence>
<dbReference type="EMBL" id="NCSJ02000150">
    <property type="protein sequence ID" value="RFU28801.1"/>
    <property type="molecule type" value="Genomic_DNA"/>
</dbReference>
<feature type="region of interest" description="Disordered" evidence="1">
    <location>
        <begin position="82"/>
        <end position="101"/>
    </location>
</feature>
<reference evidence="2 3" key="1">
    <citation type="submission" date="2018-05" db="EMBL/GenBank/DDBJ databases">
        <title>Draft genome sequence of Scytalidium lignicola DSM 105466, a ubiquitous saprotrophic fungus.</title>
        <authorList>
            <person name="Buettner E."/>
            <person name="Gebauer A.M."/>
            <person name="Hofrichter M."/>
            <person name="Liers C."/>
            <person name="Kellner H."/>
        </authorList>
    </citation>
    <scope>NUCLEOTIDE SEQUENCE [LARGE SCALE GENOMIC DNA]</scope>
    <source>
        <strain evidence="2 3">DSM 105466</strain>
    </source>
</reference>
<dbReference type="STRING" id="5539.A0A3E2H698"/>
<evidence type="ECO:0000313" key="2">
    <source>
        <dbReference type="EMBL" id="RFU28801.1"/>
    </source>
</evidence>
<dbReference type="AlphaFoldDB" id="A0A3E2H698"/>
<organism evidence="2 3">
    <name type="scientific">Scytalidium lignicola</name>
    <name type="common">Hyphomycete</name>
    <dbReference type="NCBI Taxonomy" id="5539"/>
    <lineage>
        <taxon>Eukaryota</taxon>
        <taxon>Fungi</taxon>
        <taxon>Dikarya</taxon>
        <taxon>Ascomycota</taxon>
        <taxon>Pezizomycotina</taxon>
        <taxon>Leotiomycetes</taxon>
        <taxon>Leotiomycetes incertae sedis</taxon>
        <taxon>Scytalidium</taxon>
    </lineage>
</organism>
<evidence type="ECO:0000256" key="1">
    <source>
        <dbReference type="SAM" id="MobiDB-lite"/>
    </source>
</evidence>
<sequence>MGFSAAQNYAWIPVDRSGKPKLQDRKLIRSHCMNGKNLRIGVHPVATNHDTRRSGPPLELFEPQARNIAPLLRHTKRRRFLKETPEEEARIPPPSTTPSDLSLIAGDMDEHSRMLIFHFYTKAKETMYPIGGCIGIDPAPHRWMQWMMQDVAYMHPVVLFISVVDCIFSQIPLGKRTHYHFGKTLTFLKERLSDSILSLQDSTVMVVMSLVVLCSCLREYTTAIVHMKGLGEMIRLRGGLESFRSAPRCYIKFARIDLAYSLHSGEKPVFSTGTRLWPPIPEDLDPWNVMTPCGAPSLPLPVVDLKNQELVAAFKDLQQLSNVLNIGTASHRHLSVPEIQDRICSVQYRLLELQGKLDSILAECLRLTMLAFLATTFQVPGTEPSTPSNGPAAGEDVLMSCCNGLTRSSKDLNTADKVKTLYRTATTRMESKLCS</sequence>
<protein>
    <recommendedName>
        <fullName evidence="4">Transcription factor domain-containing protein</fullName>
    </recommendedName>
</protein>
<feature type="non-terminal residue" evidence="2">
    <location>
        <position position="1"/>
    </location>
</feature>
<proteinExistence type="predicted"/>
<dbReference type="PANTHER" id="PTHR37540:SF5">
    <property type="entry name" value="TRANSCRIPTION FACTOR DOMAIN-CONTAINING PROTEIN"/>
    <property type="match status" value="1"/>
</dbReference>
<accession>A0A3E2H698</accession>
<dbReference type="PANTHER" id="PTHR37540">
    <property type="entry name" value="TRANSCRIPTION FACTOR (ACR-2), PUTATIVE-RELATED-RELATED"/>
    <property type="match status" value="1"/>
</dbReference>
<name>A0A3E2H698_SCYLI</name>
<evidence type="ECO:0000313" key="3">
    <source>
        <dbReference type="Proteomes" id="UP000258309"/>
    </source>
</evidence>
<keyword evidence="3" id="KW-1185">Reference proteome</keyword>
<comment type="caution">
    <text evidence="2">The sequence shown here is derived from an EMBL/GenBank/DDBJ whole genome shotgun (WGS) entry which is preliminary data.</text>
</comment>
<feature type="non-terminal residue" evidence="2">
    <location>
        <position position="435"/>
    </location>
</feature>
<dbReference type="OrthoDB" id="5376287at2759"/>
<dbReference type="OMA" id="CRVDIGW"/>
<gene>
    <name evidence="2" type="ORF">B7463_g7534</name>
</gene>
<dbReference type="Proteomes" id="UP000258309">
    <property type="component" value="Unassembled WGS sequence"/>
</dbReference>